<keyword evidence="2 8" id="KW-1003">Cell membrane</keyword>
<dbReference type="eggNOG" id="COG1971">
    <property type="taxonomic scope" value="Bacteria"/>
</dbReference>
<dbReference type="PANTHER" id="PTHR35529:SF1">
    <property type="entry name" value="MANGANESE EFFLUX PUMP MNTP-RELATED"/>
    <property type="match status" value="1"/>
</dbReference>
<keyword evidence="3 8" id="KW-0812">Transmembrane</keyword>
<dbReference type="OrthoDB" id="9811590at2"/>
<keyword evidence="4 8" id="KW-1133">Transmembrane helix</keyword>
<feature type="transmembrane region" description="Helical" evidence="8">
    <location>
        <begin position="159"/>
        <end position="176"/>
    </location>
</feature>
<dbReference type="HAMAP" id="MF_01521">
    <property type="entry name" value="MntP_pump"/>
    <property type="match status" value="1"/>
</dbReference>
<evidence type="ECO:0000256" key="2">
    <source>
        <dbReference type="ARBA" id="ARBA00022475"/>
    </source>
</evidence>
<comment type="similarity">
    <text evidence="8">Belongs to the MntP (TC 9.B.29) family.</text>
</comment>
<evidence type="ECO:0000256" key="4">
    <source>
        <dbReference type="ARBA" id="ARBA00022989"/>
    </source>
</evidence>
<feature type="transmembrane region" description="Helical" evidence="8">
    <location>
        <begin position="46"/>
        <end position="79"/>
    </location>
</feature>
<feature type="transmembrane region" description="Helical" evidence="8">
    <location>
        <begin position="100"/>
        <end position="120"/>
    </location>
</feature>
<dbReference type="KEGG" id="caj:CIG1485E_1611"/>
<evidence type="ECO:0000313" key="9">
    <source>
        <dbReference type="EMBL" id="AII15427.1"/>
    </source>
</evidence>
<keyword evidence="1 8" id="KW-0813">Transport</keyword>
<evidence type="ECO:0000256" key="5">
    <source>
        <dbReference type="ARBA" id="ARBA00023065"/>
    </source>
</evidence>
<gene>
    <name evidence="8" type="primary">mntP</name>
    <name evidence="9" type="ORF">CIG1485E_1611</name>
</gene>
<reference evidence="10" key="1">
    <citation type="journal article" date="2014" name="Genome Announc.">
        <title>Complete Genome Sequence of Campylobacter iguaniorum Strain 1485ET, Isolated from a Bearded Dragon (Pogona vitticeps).</title>
        <authorList>
            <person name="Gilbert M.J."/>
            <person name="Miller W.G."/>
            <person name="Yee E."/>
            <person name="Kik M."/>
            <person name="Wagenaar J.A."/>
            <person name="Duim B."/>
        </authorList>
    </citation>
    <scope>NUCLEOTIDE SEQUENCE [LARGE SCALE GENOMIC DNA]</scope>
    <source>
        <strain evidence="10">1485E</strain>
    </source>
</reference>
<dbReference type="Pfam" id="PF02659">
    <property type="entry name" value="Mntp"/>
    <property type="match status" value="1"/>
</dbReference>
<dbReference type="RefSeq" id="WP_038455291.1">
    <property type="nucleotide sequence ID" value="NZ_CP009043.1"/>
</dbReference>
<dbReference type="Proteomes" id="UP000028486">
    <property type="component" value="Chromosome"/>
</dbReference>
<keyword evidence="5 8" id="KW-0406">Ion transport</keyword>
<evidence type="ECO:0000256" key="8">
    <source>
        <dbReference type="HAMAP-Rule" id="MF_01521"/>
    </source>
</evidence>
<dbReference type="PANTHER" id="PTHR35529">
    <property type="entry name" value="MANGANESE EFFLUX PUMP MNTP-RELATED"/>
    <property type="match status" value="1"/>
</dbReference>
<keyword evidence="6 8" id="KW-0472">Membrane</keyword>
<sequence>MEIIFLAIALAMDSVALSMANGARCKNLNLADVLKMSFIFGLAQAIMPAVGYVFGLAFVKFIASIDHFIAFVILTFLGAKMIKESKDMDPKCSLNLNLRMLMLGAIATSIDALAVGVTLSFGDANIYEACLIIGAVCFILCVAASFVGRVLGDMLESKAMILGGVILIALGVKILAEHLGVLQLLGL</sequence>
<dbReference type="GO" id="GO:0005886">
    <property type="term" value="C:plasma membrane"/>
    <property type="evidence" value="ECO:0007669"/>
    <property type="project" value="UniProtKB-SubCell"/>
</dbReference>
<evidence type="ECO:0000256" key="1">
    <source>
        <dbReference type="ARBA" id="ARBA00022448"/>
    </source>
</evidence>
<keyword evidence="7 8" id="KW-0464">Manganese</keyword>
<name>A0A076FDG8_9BACT</name>
<dbReference type="InterPro" id="IPR022929">
    <property type="entry name" value="Put_MntP"/>
</dbReference>
<keyword evidence="10" id="KW-1185">Reference proteome</keyword>
<organism evidence="9 10">
    <name type="scientific">Campylobacter iguaniorum</name>
    <dbReference type="NCBI Taxonomy" id="1244531"/>
    <lineage>
        <taxon>Bacteria</taxon>
        <taxon>Pseudomonadati</taxon>
        <taxon>Campylobacterota</taxon>
        <taxon>Epsilonproteobacteria</taxon>
        <taxon>Campylobacterales</taxon>
        <taxon>Campylobacteraceae</taxon>
        <taxon>Campylobacter</taxon>
    </lineage>
</organism>
<dbReference type="PATRIC" id="fig|1244531.5.peg.1811"/>
<evidence type="ECO:0000256" key="6">
    <source>
        <dbReference type="ARBA" id="ARBA00023136"/>
    </source>
</evidence>
<dbReference type="GO" id="GO:0005384">
    <property type="term" value="F:manganese ion transmembrane transporter activity"/>
    <property type="evidence" value="ECO:0007669"/>
    <property type="project" value="UniProtKB-UniRule"/>
</dbReference>
<evidence type="ECO:0000313" key="10">
    <source>
        <dbReference type="Proteomes" id="UP000028486"/>
    </source>
</evidence>
<dbReference type="EMBL" id="CP009043">
    <property type="protein sequence ID" value="AII15427.1"/>
    <property type="molecule type" value="Genomic_DNA"/>
</dbReference>
<protein>
    <recommendedName>
        <fullName evidence="8">Putative manganese efflux pump MntP</fullName>
    </recommendedName>
</protein>
<evidence type="ECO:0000256" key="3">
    <source>
        <dbReference type="ARBA" id="ARBA00022692"/>
    </source>
</evidence>
<comment type="subcellular location">
    <subcellularLocation>
        <location evidence="8">Cell membrane</location>
        <topology evidence="8">Multi-pass membrane protein</topology>
    </subcellularLocation>
</comment>
<comment type="caution">
    <text evidence="8">Lacks conserved residue(s) required for the propagation of feature annotation.</text>
</comment>
<accession>A0A076FDG8</accession>
<evidence type="ECO:0000256" key="7">
    <source>
        <dbReference type="ARBA" id="ARBA00023211"/>
    </source>
</evidence>
<dbReference type="InterPro" id="IPR003810">
    <property type="entry name" value="Mntp/YtaF"/>
</dbReference>
<dbReference type="HOGENOM" id="CLU_096410_3_0_7"/>
<comment type="function">
    <text evidence="8">Probably functions as a manganese efflux pump.</text>
</comment>
<proteinExistence type="inferred from homology"/>
<dbReference type="AlphaFoldDB" id="A0A076FDG8"/>
<feature type="transmembrane region" description="Helical" evidence="8">
    <location>
        <begin position="126"/>
        <end position="147"/>
    </location>
</feature>